<sequence length="301" mass="32810">MVCSLRPSWLSVSKVTAFSSPNALSILFIKSLNFSTMSNSVATKSNEDHKSHKAGRKRGAGDEGNEDGEGKIEATSAANSTTLTTVSTVPTNDFKRLLVDFVMGDMLMTLRLVTKAWKLVVDTFIDEGVRSGTMIIHGGNDISWGDAVARKERRKLVARVVFFLNVAKVGGYACRSAVNVVFVDIPEGVVSIGERAFSWCGSLTAVSFPTTLTYIGELVFYECSSLENVDLLHTNLQEFGTEASAYCRELKSMTIPDSLQTLGERVFLRCPKLVPSDIKGNNDMIDSTSEVVAQLRSKQSP</sequence>
<dbReference type="PANTHER" id="PTHR45661:SF3">
    <property type="entry name" value="IG-LIKE DOMAIN-CONTAINING PROTEIN"/>
    <property type="match status" value="1"/>
</dbReference>
<evidence type="ECO:0000256" key="1">
    <source>
        <dbReference type="SAM" id="MobiDB-lite"/>
    </source>
</evidence>
<dbReference type="InterPro" id="IPR032675">
    <property type="entry name" value="LRR_dom_sf"/>
</dbReference>
<gene>
    <name evidence="2" type="ORF">TL16_g08260</name>
</gene>
<feature type="region of interest" description="Disordered" evidence="1">
    <location>
        <begin position="43"/>
        <end position="76"/>
    </location>
</feature>
<dbReference type="Pfam" id="PF13306">
    <property type="entry name" value="LRR_5"/>
    <property type="match status" value="1"/>
</dbReference>
<name>A0A9W7AXE2_9STRA</name>
<dbReference type="InterPro" id="IPR026906">
    <property type="entry name" value="LRR_5"/>
</dbReference>
<reference evidence="3" key="1">
    <citation type="journal article" date="2023" name="Commun. Biol.">
        <title>Genome analysis of Parmales, the sister group of diatoms, reveals the evolutionary specialization of diatoms from phago-mixotrophs to photoautotrophs.</title>
        <authorList>
            <person name="Ban H."/>
            <person name="Sato S."/>
            <person name="Yoshikawa S."/>
            <person name="Yamada K."/>
            <person name="Nakamura Y."/>
            <person name="Ichinomiya M."/>
            <person name="Sato N."/>
            <person name="Blanc-Mathieu R."/>
            <person name="Endo H."/>
            <person name="Kuwata A."/>
            <person name="Ogata H."/>
        </authorList>
    </citation>
    <scope>NUCLEOTIDE SEQUENCE [LARGE SCALE GENOMIC DNA]</scope>
</reference>
<dbReference type="Gene3D" id="3.80.10.10">
    <property type="entry name" value="Ribonuclease Inhibitor"/>
    <property type="match status" value="1"/>
</dbReference>
<dbReference type="EMBL" id="BLQM01000270">
    <property type="protein sequence ID" value="GMH79754.1"/>
    <property type="molecule type" value="Genomic_DNA"/>
</dbReference>
<evidence type="ECO:0000313" key="2">
    <source>
        <dbReference type="EMBL" id="GMH79754.1"/>
    </source>
</evidence>
<accession>A0A9W7AXE2</accession>
<dbReference type="AlphaFoldDB" id="A0A9W7AXE2"/>
<evidence type="ECO:0000313" key="3">
    <source>
        <dbReference type="Proteomes" id="UP001162640"/>
    </source>
</evidence>
<organism evidence="2 3">
    <name type="scientific">Triparma laevis f. inornata</name>
    <dbReference type="NCBI Taxonomy" id="1714386"/>
    <lineage>
        <taxon>Eukaryota</taxon>
        <taxon>Sar</taxon>
        <taxon>Stramenopiles</taxon>
        <taxon>Ochrophyta</taxon>
        <taxon>Bolidophyceae</taxon>
        <taxon>Parmales</taxon>
        <taxon>Triparmaceae</taxon>
        <taxon>Triparma</taxon>
    </lineage>
</organism>
<dbReference type="Proteomes" id="UP001162640">
    <property type="component" value="Unassembled WGS sequence"/>
</dbReference>
<dbReference type="InterPro" id="IPR053139">
    <property type="entry name" value="Surface_bspA-like"/>
</dbReference>
<dbReference type="SUPFAM" id="SSF52058">
    <property type="entry name" value="L domain-like"/>
    <property type="match status" value="1"/>
</dbReference>
<dbReference type="PANTHER" id="PTHR45661">
    <property type="entry name" value="SURFACE ANTIGEN"/>
    <property type="match status" value="1"/>
</dbReference>
<proteinExistence type="predicted"/>
<comment type="caution">
    <text evidence="2">The sequence shown here is derived from an EMBL/GenBank/DDBJ whole genome shotgun (WGS) entry which is preliminary data.</text>
</comment>
<protein>
    <submittedName>
        <fullName evidence="2">Uncharacterized protein</fullName>
    </submittedName>
</protein>